<accession>A0A3N4HLR8</accession>
<organism evidence="1 2">
    <name type="scientific">Ascobolus immersus RN42</name>
    <dbReference type="NCBI Taxonomy" id="1160509"/>
    <lineage>
        <taxon>Eukaryota</taxon>
        <taxon>Fungi</taxon>
        <taxon>Dikarya</taxon>
        <taxon>Ascomycota</taxon>
        <taxon>Pezizomycotina</taxon>
        <taxon>Pezizomycetes</taxon>
        <taxon>Pezizales</taxon>
        <taxon>Ascobolaceae</taxon>
        <taxon>Ascobolus</taxon>
    </lineage>
</organism>
<name>A0A3N4HLR8_ASCIM</name>
<proteinExistence type="predicted"/>
<reference evidence="1 2" key="1">
    <citation type="journal article" date="2018" name="Nat. Ecol. Evol.">
        <title>Pezizomycetes genomes reveal the molecular basis of ectomycorrhizal truffle lifestyle.</title>
        <authorList>
            <person name="Murat C."/>
            <person name="Payen T."/>
            <person name="Noel B."/>
            <person name="Kuo A."/>
            <person name="Morin E."/>
            <person name="Chen J."/>
            <person name="Kohler A."/>
            <person name="Krizsan K."/>
            <person name="Balestrini R."/>
            <person name="Da Silva C."/>
            <person name="Montanini B."/>
            <person name="Hainaut M."/>
            <person name="Levati E."/>
            <person name="Barry K.W."/>
            <person name="Belfiori B."/>
            <person name="Cichocki N."/>
            <person name="Clum A."/>
            <person name="Dockter R.B."/>
            <person name="Fauchery L."/>
            <person name="Guy J."/>
            <person name="Iotti M."/>
            <person name="Le Tacon F."/>
            <person name="Lindquist E.A."/>
            <person name="Lipzen A."/>
            <person name="Malagnac F."/>
            <person name="Mello A."/>
            <person name="Molinier V."/>
            <person name="Miyauchi S."/>
            <person name="Poulain J."/>
            <person name="Riccioni C."/>
            <person name="Rubini A."/>
            <person name="Sitrit Y."/>
            <person name="Splivallo R."/>
            <person name="Traeger S."/>
            <person name="Wang M."/>
            <person name="Zifcakova L."/>
            <person name="Wipf D."/>
            <person name="Zambonelli A."/>
            <person name="Paolocci F."/>
            <person name="Nowrousian M."/>
            <person name="Ottonello S."/>
            <person name="Baldrian P."/>
            <person name="Spatafora J.W."/>
            <person name="Henrissat B."/>
            <person name="Nagy L.G."/>
            <person name="Aury J.M."/>
            <person name="Wincker P."/>
            <person name="Grigoriev I.V."/>
            <person name="Bonfante P."/>
            <person name="Martin F.M."/>
        </authorList>
    </citation>
    <scope>NUCLEOTIDE SEQUENCE [LARGE SCALE GENOMIC DNA]</scope>
    <source>
        <strain evidence="1 2">RN42</strain>
    </source>
</reference>
<protein>
    <submittedName>
        <fullName evidence="1">Uncharacterized protein</fullName>
    </submittedName>
</protein>
<dbReference type="Proteomes" id="UP000275078">
    <property type="component" value="Unassembled WGS sequence"/>
</dbReference>
<evidence type="ECO:0000313" key="2">
    <source>
        <dbReference type="Proteomes" id="UP000275078"/>
    </source>
</evidence>
<keyword evidence="2" id="KW-1185">Reference proteome</keyword>
<dbReference type="EMBL" id="ML119780">
    <property type="protein sequence ID" value="RPA74775.1"/>
    <property type="molecule type" value="Genomic_DNA"/>
</dbReference>
<sequence>MHSSLARLSLPARSSSCLLTLPVTIISAPISLPAHRRLLSLETRIAPTNKSFLQRHILSTHRASSSVCFFSLDRCNIAARPGSDTKSKSTLSAYFASRQPYTWIAGGSHHFPSIGFNFKLIPGSTFHSQHRSFWTVRAGNQSQPVLWRKNHATGRFVVRAPGTAGELSPDGRGSRFHRVHLGADTMLDPSRCQLGLREARYCYEGPCLAEVFDEGVVGIRNVLVEAGDGMCRRDTVVIVEDEVAGDGVPFCLGLQLTTRSPTTTLSEETEVFIPKPYLSQTSTRPASFSSRVLTYSPPRHPHPAFVHTLPSAYRSASTLSHPRCFPIIHRKKPSVYDSDQINEMLYQINRFSAKFIMQRPSETDMLSSEELHDIYHRLQAILPPLSKIKHKSPLSAEEYARWRAMDDEEVSIYAEQYSSIPHRGDCAWFG</sequence>
<gene>
    <name evidence="1" type="ORF">BJ508DRAFT_332718</name>
</gene>
<evidence type="ECO:0000313" key="1">
    <source>
        <dbReference type="EMBL" id="RPA74775.1"/>
    </source>
</evidence>
<dbReference type="AlphaFoldDB" id="A0A3N4HLR8"/>